<dbReference type="SMART" id="SM00355">
    <property type="entry name" value="ZnF_C2H2"/>
    <property type="match status" value="9"/>
</dbReference>
<accession>A0A9R0DIN7</accession>
<dbReference type="SMART" id="SM00868">
    <property type="entry name" value="zf-AD"/>
    <property type="match status" value="1"/>
</dbReference>
<keyword evidence="6" id="KW-0539">Nucleus</keyword>
<dbReference type="OrthoDB" id="3437960at2759"/>
<feature type="domain" description="C2H2-type" evidence="9">
    <location>
        <begin position="470"/>
        <end position="498"/>
    </location>
</feature>
<evidence type="ECO:0000256" key="3">
    <source>
        <dbReference type="ARBA" id="ARBA00022737"/>
    </source>
</evidence>
<dbReference type="Proteomes" id="UP000829999">
    <property type="component" value="Chromosome 22"/>
</dbReference>
<name>A0A9R0DIN7_SPOFR</name>
<feature type="binding site" evidence="8">
    <location>
        <position position="56"/>
    </location>
    <ligand>
        <name>Zn(2+)</name>
        <dbReference type="ChEBI" id="CHEBI:29105"/>
    </ligand>
</feature>
<evidence type="ECO:0000256" key="6">
    <source>
        <dbReference type="ARBA" id="ARBA00023242"/>
    </source>
</evidence>
<dbReference type="GO" id="GO:0008270">
    <property type="term" value="F:zinc ion binding"/>
    <property type="evidence" value="ECO:0007669"/>
    <property type="project" value="UniProtKB-UniRule"/>
</dbReference>
<proteinExistence type="predicted"/>
<dbReference type="InterPro" id="IPR013087">
    <property type="entry name" value="Znf_C2H2_type"/>
</dbReference>
<evidence type="ECO:0000313" key="11">
    <source>
        <dbReference type="Proteomes" id="UP000829999"/>
    </source>
</evidence>
<evidence type="ECO:0000256" key="5">
    <source>
        <dbReference type="ARBA" id="ARBA00022833"/>
    </source>
</evidence>
<evidence type="ECO:0000259" key="10">
    <source>
        <dbReference type="PROSITE" id="PS51915"/>
    </source>
</evidence>
<protein>
    <submittedName>
        <fullName evidence="12">Oocyte zinc finger protein XlCOF7.1-like</fullName>
    </submittedName>
</protein>
<evidence type="ECO:0000259" key="9">
    <source>
        <dbReference type="PROSITE" id="PS50157"/>
    </source>
</evidence>
<dbReference type="FunFam" id="3.30.160.60:FF:000100">
    <property type="entry name" value="Zinc finger 45-like"/>
    <property type="match status" value="2"/>
</dbReference>
<dbReference type="AlphaFoldDB" id="A0A9R0DIN7"/>
<feature type="domain" description="C2H2-type" evidence="9">
    <location>
        <begin position="527"/>
        <end position="554"/>
    </location>
</feature>
<evidence type="ECO:0000256" key="4">
    <source>
        <dbReference type="ARBA" id="ARBA00022771"/>
    </source>
</evidence>
<dbReference type="InterPro" id="IPR012934">
    <property type="entry name" value="Znf_AD"/>
</dbReference>
<feature type="binding site" evidence="8">
    <location>
        <position position="8"/>
    </location>
    <ligand>
        <name>Zn(2+)</name>
        <dbReference type="ChEBI" id="CHEBI:29105"/>
    </ligand>
</feature>
<comment type="subcellular location">
    <subcellularLocation>
        <location evidence="1">Nucleus</location>
    </subcellularLocation>
</comment>
<evidence type="ECO:0000256" key="1">
    <source>
        <dbReference type="ARBA" id="ARBA00004123"/>
    </source>
</evidence>
<sequence>MNPTTWYCRLCAGLKLRAKLVNLQAHEDLCQEIINRLSRFHITMDFQDNILPKTVCLVCIKSLEQAFKFICAVDEAQGFLSDFVMVKYNERELEQNPVSYELIGTDNCTPKPLESAQDPMEVNVEDCHSTDQVKCEKDSDDDCNDYVIKEEPENEGFMPVVTKTCIIDDTVTKPVYIEINVPVNNIPVDNIDSKTTIVTKHEEDIKNHVISQDENTDTHANETADQETTIKKEKTKKIKVNTPLKKTTEAKSVSNTGIYSETEVKELIENLGYVPEQYITKTWQDCLWQCSQCGTQFTSMEDLQKHSMEFHSSCNPYKCVDCTTRSSNLKIFLNHVQRHHKYLRYSCYKCFKIFSDPADVLKHRNKTHKLPNMCKGCYSNFPSKEQLKKHTDKYYKKIWDAKKYNSLRTDNATCRICHKTFKEYTCYKNHFVSQHTEQSRDNMCDVCGKSFKTKASLSKHVAIHNNLNKFHCDICDQQFKSRHGLAYHKDACHNTGKLFICDVCGKSFRVKSRIQAHIIIHSDKFSYSCSVCEKKFRNSTNLKNHMVQHSGAKPYPCSICLKDFANLSNRNKHVRRKHGIELAKKRR</sequence>
<keyword evidence="4 7" id="KW-0863">Zinc-finger</keyword>
<evidence type="ECO:0000256" key="8">
    <source>
        <dbReference type="PROSITE-ProRule" id="PRU01263"/>
    </source>
</evidence>
<dbReference type="SUPFAM" id="SSF57667">
    <property type="entry name" value="beta-beta-alpha zinc fingers"/>
    <property type="match status" value="4"/>
</dbReference>
<evidence type="ECO:0000256" key="7">
    <source>
        <dbReference type="PROSITE-ProRule" id="PRU00042"/>
    </source>
</evidence>
<dbReference type="GeneID" id="118279738"/>
<dbReference type="PANTHER" id="PTHR24394">
    <property type="entry name" value="ZINC FINGER PROTEIN"/>
    <property type="match status" value="1"/>
</dbReference>
<dbReference type="PROSITE" id="PS50157">
    <property type="entry name" value="ZINC_FINGER_C2H2_2"/>
    <property type="match status" value="7"/>
</dbReference>
<dbReference type="Gene3D" id="3.30.160.60">
    <property type="entry name" value="Classic Zinc Finger"/>
    <property type="match status" value="6"/>
</dbReference>
<keyword evidence="11" id="KW-1185">Reference proteome</keyword>
<keyword evidence="3" id="KW-0677">Repeat</keyword>
<dbReference type="PROSITE" id="PS51915">
    <property type="entry name" value="ZAD"/>
    <property type="match status" value="1"/>
</dbReference>
<feature type="domain" description="ZAD" evidence="10">
    <location>
        <begin position="6"/>
        <end position="83"/>
    </location>
</feature>
<keyword evidence="2 8" id="KW-0479">Metal-binding</keyword>
<feature type="domain" description="C2H2-type" evidence="9">
    <location>
        <begin position="555"/>
        <end position="583"/>
    </location>
</feature>
<dbReference type="GO" id="GO:0000981">
    <property type="term" value="F:DNA-binding transcription factor activity, RNA polymerase II-specific"/>
    <property type="evidence" value="ECO:0007669"/>
    <property type="project" value="TreeGrafter"/>
</dbReference>
<reference evidence="12" key="1">
    <citation type="submission" date="2025-08" db="UniProtKB">
        <authorList>
            <consortium name="RefSeq"/>
        </authorList>
    </citation>
    <scope>IDENTIFICATION</scope>
    <source>
        <tissue evidence="12">Whole larval tissue</tissue>
    </source>
</reference>
<organism evidence="11 12">
    <name type="scientific">Spodoptera frugiperda</name>
    <name type="common">Fall armyworm</name>
    <dbReference type="NCBI Taxonomy" id="7108"/>
    <lineage>
        <taxon>Eukaryota</taxon>
        <taxon>Metazoa</taxon>
        <taxon>Ecdysozoa</taxon>
        <taxon>Arthropoda</taxon>
        <taxon>Hexapoda</taxon>
        <taxon>Insecta</taxon>
        <taxon>Pterygota</taxon>
        <taxon>Neoptera</taxon>
        <taxon>Endopterygota</taxon>
        <taxon>Lepidoptera</taxon>
        <taxon>Glossata</taxon>
        <taxon>Ditrysia</taxon>
        <taxon>Noctuoidea</taxon>
        <taxon>Noctuidae</taxon>
        <taxon>Amphipyrinae</taxon>
        <taxon>Spodoptera</taxon>
    </lineage>
</organism>
<evidence type="ECO:0000313" key="12">
    <source>
        <dbReference type="RefSeq" id="XP_035455356.2"/>
    </source>
</evidence>
<dbReference type="PROSITE" id="PS00028">
    <property type="entry name" value="ZINC_FINGER_C2H2_1"/>
    <property type="match status" value="7"/>
</dbReference>
<evidence type="ECO:0000256" key="2">
    <source>
        <dbReference type="ARBA" id="ARBA00022723"/>
    </source>
</evidence>
<dbReference type="Pfam" id="PF00096">
    <property type="entry name" value="zf-C2H2"/>
    <property type="match status" value="3"/>
</dbReference>
<gene>
    <name evidence="12" type="primary">LOC118279738</name>
</gene>
<feature type="domain" description="C2H2-type" evidence="9">
    <location>
        <begin position="288"/>
        <end position="316"/>
    </location>
</feature>
<dbReference type="InterPro" id="IPR036236">
    <property type="entry name" value="Znf_C2H2_sf"/>
</dbReference>
<feature type="domain" description="C2H2-type" evidence="9">
    <location>
        <begin position="499"/>
        <end position="526"/>
    </location>
</feature>
<feature type="binding site" evidence="8">
    <location>
        <position position="11"/>
    </location>
    <ligand>
        <name>Zn(2+)</name>
        <dbReference type="ChEBI" id="CHEBI:29105"/>
    </ligand>
</feature>
<feature type="domain" description="C2H2-type" evidence="9">
    <location>
        <begin position="442"/>
        <end position="469"/>
    </location>
</feature>
<feature type="domain" description="C2H2-type" evidence="9">
    <location>
        <begin position="345"/>
        <end position="368"/>
    </location>
</feature>
<keyword evidence="5 8" id="KW-0862">Zinc</keyword>
<dbReference type="RefSeq" id="XP_035455356.2">
    <property type="nucleotide sequence ID" value="XM_035599463.2"/>
</dbReference>
<dbReference type="PANTHER" id="PTHR24394:SF29">
    <property type="entry name" value="MYONEURIN"/>
    <property type="match status" value="1"/>
</dbReference>
<dbReference type="GO" id="GO:0005634">
    <property type="term" value="C:nucleus"/>
    <property type="evidence" value="ECO:0007669"/>
    <property type="project" value="UniProtKB-SubCell"/>
</dbReference>
<dbReference type="FunFam" id="3.30.160.60:FF:000145">
    <property type="entry name" value="Zinc finger protein 574"/>
    <property type="match status" value="1"/>
</dbReference>
<feature type="binding site" evidence="8">
    <location>
        <position position="59"/>
    </location>
    <ligand>
        <name>Zn(2+)</name>
        <dbReference type="ChEBI" id="CHEBI:29105"/>
    </ligand>
</feature>